<name>A0A0F5JK44_9BACT</name>
<dbReference type="HOGENOM" id="CLU_3120791_0_0_10"/>
<dbReference type="AlphaFoldDB" id="A0A0F5JK44"/>
<evidence type="ECO:0000313" key="1">
    <source>
        <dbReference type="EMBL" id="KKB57817.1"/>
    </source>
</evidence>
<gene>
    <name evidence="1" type="ORF">HMPREF1535_01264</name>
</gene>
<proteinExistence type="predicted"/>
<dbReference type="EMBL" id="AQHV01000008">
    <property type="protein sequence ID" value="KKB57817.1"/>
    <property type="molecule type" value="Genomic_DNA"/>
</dbReference>
<sequence length="50" mass="6130">MAEVEKNSIRKIEYIHYQPSNDINDFIFYFKKYALPHIRAFIAKLKLRKK</sequence>
<dbReference type="Proteomes" id="UP000033047">
    <property type="component" value="Unassembled WGS sequence"/>
</dbReference>
<protein>
    <submittedName>
        <fullName evidence="1">Uncharacterized protein</fullName>
    </submittedName>
</protein>
<dbReference type="PATRIC" id="fig|927665.4.peg.1291"/>
<evidence type="ECO:0000313" key="2">
    <source>
        <dbReference type="Proteomes" id="UP000033047"/>
    </source>
</evidence>
<organism evidence="1 2">
    <name type="scientific">Parabacteroides goldsteinii DSM 19448 = WAL 12034</name>
    <dbReference type="NCBI Taxonomy" id="927665"/>
    <lineage>
        <taxon>Bacteria</taxon>
        <taxon>Pseudomonadati</taxon>
        <taxon>Bacteroidota</taxon>
        <taxon>Bacteroidia</taxon>
        <taxon>Bacteroidales</taxon>
        <taxon>Tannerellaceae</taxon>
        <taxon>Parabacteroides</taxon>
    </lineage>
</organism>
<reference evidence="1 2" key="1">
    <citation type="submission" date="2013-04" db="EMBL/GenBank/DDBJ databases">
        <title>The Genome Sequence of Parabacteroides goldsteinii DSM 19448.</title>
        <authorList>
            <consortium name="The Broad Institute Genomics Platform"/>
            <person name="Earl A."/>
            <person name="Ward D."/>
            <person name="Feldgarden M."/>
            <person name="Gevers D."/>
            <person name="Martens E."/>
            <person name="Sakamoto M."/>
            <person name="Benno Y."/>
            <person name="Song Y."/>
            <person name="Liu C."/>
            <person name="Lee J."/>
            <person name="Bolanos M."/>
            <person name="Vaisanen M.L."/>
            <person name="Finegold S.M."/>
            <person name="Walker B."/>
            <person name="Young S."/>
            <person name="Zeng Q."/>
            <person name="Gargeya S."/>
            <person name="Fitzgerald M."/>
            <person name="Haas B."/>
            <person name="Abouelleil A."/>
            <person name="Allen A.W."/>
            <person name="Alvarado L."/>
            <person name="Arachchi H.M."/>
            <person name="Berlin A.M."/>
            <person name="Chapman S.B."/>
            <person name="Gainer-Dewar J."/>
            <person name="Goldberg J."/>
            <person name="Griggs A."/>
            <person name="Gujja S."/>
            <person name="Hansen M."/>
            <person name="Howarth C."/>
            <person name="Imamovic A."/>
            <person name="Ireland A."/>
            <person name="Larimer J."/>
            <person name="McCowan C."/>
            <person name="Murphy C."/>
            <person name="Pearson M."/>
            <person name="Poon T.W."/>
            <person name="Priest M."/>
            <person name="Roberts A."/>
            <person name="Saif S."/>
            <person name="Shea T."/>
            <person name="Sisk P."/>
            <person name="Sykes S."/>
            <person name="Wortman J."/>
            <person name="Nusbaum C."/>
            <person name="Birren B."/>
        </authorList>
    </citation>
    <scope>NUCLEOTIDE SEQUENCE [LARGE SCALE GENOMIC DNA]</scope>
    <source>
        <strain evidence="1 2">DSM 19448</strain>
    </source>
</reference>
<dbReference type="RefSeq" id="WP_154670866.1">
    <property type="nucleotide sequence ID" value="NZ_KQ033912.1"/>
</dbReference>
<comment type="caution">
    <text evidence="1">The sequence shown here is derived from an EMBL/GenBank/DDBJ whole genome shotgun (WGS) entry which is preliminary data.</text>
</comment>
<accession>A0A0F5JK44</accession>